<proteinExistence type="predicted"/>
<dbReference type="PANTHER" id="PTHR35348:SF1">
    <property type="entry name" value="TESTIS, PROSTATE AND PLACENTA-EXPRESSED PROTEIN"/>
    <property type="match status" value="1"/>
</dbReference>
<name>A0A3M7QDP2_BRAPC</name>
<sequence length="172" mass="20014">GPKSREWNEYQKGAKLNALEPKLHYTKNHLVRLAGIKRGIYNPALPTLRKIDRDDVLCKLSDEHSRHTTFLDDSSFYNSSSFLNYPNGRSPLVAKSLFDLWNDGDKEEKEMFFRPRAKTAHKPNKKMIDLEFSFGNFRKFPEPKEDISKLNDIKNSYGVYKDKVTQNITNSI</sequence>
<dbReference type="OrthoDB" id="9970246at2759"/>
<protein>
    <submittedName>
        <fullName evidence="1">Uncharacterized protein</fullName>
    </submittedName>
</protein>
<reference evidence="1 2" key="1">
    <citation type="journal article" date="2018" name="Sci. Rep.">
        <title>Genomic signatures of local adaptation to the degree of environmental predictability in rotifers.</title>
        <authorList>
            <person name="Franch-Gras L."/>
            <person name="Hahn C."/>
            <person name="Garcia-Roger E.M."/>
            <person name="Carmona M.J."/>
            <person name="Serra M."/>
            <person name="Gomez A."/>
        </authorList>
    </citation>
    <scope>NUCLEOTIDE SEQUENCE [LARGE SCALE GENOMIC DNA]</scope>
    <source>
        <strain evidence="1">HYR1</strain>
    </source>
</reference>
<accession>A0A3M7QDP2</accession>
<dbReference type="PANTHER" id="PTHR35348">
    <property type="entry name" value="TESTIS, PROSTATE AND PLACENTA-EXPRESSED PROTEIN"/>
    <property type="match status" value="1"/>
</dbReference>
<comment type="caution">
    <text evidence="1">The sequence shown here is derived from an EMBL/GenBank/DDBJ whole genome shotgun (WGS) entry which is preliminary data.</text>
</comment>
<evidence type="ECO:0000313" key="2">
    <source>
        <dbReference type="Proteomes" id="UP000276133"/>
    </source>
</evidence>
<gene>
    <name evidence="1" type="ORF">BpHYR1_020498</name>
</gene>
<organism evidence="1 2">
    <name type="scientific">Brachionus plicatilis</name>
    <name type="common">Marine rotifer</name>
    <name type="synonym">Brachionus muelleri</name>
    <dbReference type="NCBI Taxonomy" id="10195"/>
    <lineage>
        <taxon>Eukaryota</taxon>
        <taxon>Metazoa</taxon>
        <taxon>Spiralia</taxon>
        <taxon>Gnathifera</taxon>
        <taxon>Rotifera</taxon>
        <taxon>Eurotatoria</taxon>
        <taxon>Monogononta</taxon>
        <taxon>Pseudotrocha</taxon>
        <taxon>Ploima</taxon>
        <taxon>Brachionidae</taxon>
        <taxon>Brachionus</taxon>
    </lineage>
</organism>
<dbReference type="Pfam" id="PF22574">
    <property type="entry name" value="SPMIP8"/>
    <property type="match status" value="1"/>
</dbReference>
<dbReference type="EMBL" id="REGN01006537">
    <property type="protein sequence ID" value="RNA09131.1"/>
    <property type="molecule type" value="Genomic_DNA"/>
</dbReference>
<dbReference type="InterPro" id="IPR034584">
    <property type="entry name" value="SPMIP8"/>
</dbReference>
<dbReference type="AlphaFoldDB" id="A0A3M7QDP2"/>
<feature type="non-terminal residue" evidence="1">
    <location>
        <position position="1"/>
    </location>
</feature>
<keyword evidence="2" id="KW-1185">Reference proteome</keyword>
<evidence type="ECO:0000313" key="1">
    <source>
        <dbReference type="EMBL" id="RNA09131.1"/>
    </source>
</evidence>
<dbReference type="Proteomes" id="UP000276133">
    <property type="component" value="Unassembled WGS sequence"/>
</dbReference>